<gene>
    <name evidence="2" type="ORF">ACFFX0_25260</name>
</gene>
<evidence type="ECO:0000313" key="3">
    <source>
        <dbReference type="Proteomes" id="UP001589575"/>
    </source>
</evidence>
<keyword evidence="3" id="KW-1185">Reference proteome</keyword>
<dbReference type="Proteomes" id="UP001589575">
    <property type="component" value="Unassembled WGS sequence"/>
</dbReference>
<dbReference type="EMBL" id="JBHMFI010000002">
    <property type="protein sequence ID" value="MFB9074322.1"/>
    <property type="molecule type" value="Genomic_DNA"/>
</dbReference>
<evidence type="ECO:0000313" key="2">
    <source>
        <dbReference type="EMBL" id="MFB9074322.1"/>
    </source>
</evidence>
<reference evidence="2 3" key="1">
    <citation type="submission" date="2024-09" db="EMBL/GenBank/DDBJ databases">
        <authorList>
            <person name="Sun Q."/>
            <person name="Mori K."/>
        </authorList>
    </citation>
    <scope>NUCLEOTIDE SEQUENCE [LARGE SCALE GENOMIC DNA]</scope>
    <source>
        <strain evidence="2 3">CCM 7609</strain>
    </source>
</reference>
<comment type="caution">
    <text evidence="2">The sequence shown here is derived from an EMBL/GenBank/DDBJ whole genome shotgun (WGS) entry which is preliminary data.</text>
</comment>
<sequence length="76" mass="8075">MACAHGPSSGSGETAARGGALAIVRRGSFELASVSGETARRRRQRMMRSPSQIVDTPENGPPCRNHLKMPQPYAAP</sequence>
<name>A0ABV5G5V2_9MICC</name>
<feature type="region of interest" description="Disordered" evidence="1">
    <location>
        <begin position="26"/>
        <end position="76"/>
    </location>
</feature>
<organism evidence="2 3">
    <name type="scientific">Citricoccus parietis</name>
    <dbReference type="NCBI Taxonomy" id="592307"/>
    <lineage>
        <taxon>Bacteria</taxon>
        <taxon>Bacillati</taxon>
        <taxon>Actinomycetota</taxon>
        <taxon>Actinomycetes</taxon>
        <taxon>Micrococcales</taxon>
        <taxon>Micrococcaceae</taxon>
        <taxon>Citricoccus</taxon>
    </lineage>
</organism>
<evidence type="ECO:0000256" key="1">
    <source>
        <dbReference type="SAM" id="MobiDB-lite"/>
    </source>
</evidence>
<accession>A0ABV5G5V2</accession>
<protein>
    <submittedName>
        <fullName evidence="2">Uncharacterized protein</fullName>
    </submittedName>
</protein>
<proteinExistence type="predicted"/>